<evidence type="ECO:0000313" key="1">
    <source>
        <dbReference type="EMBL" id="ESR22794.1"/>
    </source>
</evidence>
<dbReference type="eggNOG" id="ENOG5032SBG">
    <property type="taxonomic scope" value="Bacteria"/>
</dbReference>
<proteinExistence type="predicted"/>
<dbReference type="Pfam" id="PF05135">
    <property type="entry name" value="Phage_connect_1"/>
    <property type="match status" value="1"/>
</dbReference>
<dbReference type="Gene3D" id="1.10.3230.30">
    <property type="entry name" value="Phage gp6-like head-tail connector protein"/>
    <property type="match status" value="1"/>
</dbReference>
<dbReference type="NCBIfam" id="TIGR01560">
    <property type="entry name" value="put_DNA_pack"/>
    <property type="match status" value="1"/>
</dbReference>
<dbReference type="AlphaFoldDB" id="V4RBK6"/>
<evidence type="ECO:0000313" key="2">
    <source>
        <dbReference type="Proteomes" id="UP000017819"/>
    </source>
</evidence>
<dbReference type="InterPro" id="IPR006450">
    <property type="entry name" value="Phage_HK97_gp6-like"/>
</dbReference>
<dbReference type="CDD" id="cd08054">
    <property type="entry name" value="gp6"/>
    <property type="match status" value="1"/>
</dbReference>
<dbReference type="EMBL" id="AWXZ01000040">
    <property type="protein sequence ID" value="ESR22794.1"/>
    <property type="molecule type" value="Genomic_DNA"/>
</dbReference>
<dbReference type="STRING" id="631454.N177_3931"/>
<dbReference type="PATRIC" id="fig|631454.5.peg.3883"/>
<name>V4RBK6_9HYPH</name>
<dbReference type="OrthoDB" id="7597216at2"/>
<dbReference type="NCBIfam" id="TIGR02215">
    <property type="entry name" value="phage_chp_gp8"/>
    <property type="match status" value="1"/>
</dbReference>
<evidence type="ECO:0008006" key="3">
    <source>
        <dbReference type="Google" id="ProtNLM"/>
    </source>
</evidence>
<accession>V4RBK6</accession>
<dbReference type="InterPro" id="IPR011738">
    <property type="entry name" value="Phage_CHP"/>
</dbReference>
<keyword evidence="2" id="KW-1185">Reference proteome</keyword>
<sequence length="188" mass="20548">MTLFLVNPPAAEPVSLAEAKAFLKVETDDEDVLIGTLIAAARLHVEAATRRVLMSQGWRLVLDGWPPRRRIEIPLSPVRSVDQIMVYDDAGDPTVLPETEWLADAVSFPARIYVREAMEPTAAFNGIEIDLTAGYGPDPADVPEGLRLAILQLVAQWHETREPVAFGAVSEVPEAVRALTAPYRALAL</sequence>
<gene>
    <name evidence="1" type="ORF">N177_3931</name>
</gene>
<dbReference type="Proteomes" id="UP000017819">
    <property type="component" value="Unassembled WGS sequence"/>
</dbReference>
<dbReference type="RefSeq" id="WP_023434040.1">
    <property type="nucleotide sequence ID" value="NZ_AWXZ01000040.1"/>
</dbReference>
<dbReference type="InterPro" id="IPR021146">
    <property type="entry name" value="Phage_gp6-like_head-tail"/>
</dbReference>
<comment type="caution">
    <text evidence="1">The sequence shown here is derived from an EMBL/GenBank/DDBJ whole genome shotgun (WGS) entry which is preliminary data.</text>
</comment>
<organism evidence="1 2">
    <name type="scientific">Lutibaculum baratangense AMV1</name>
    <dbReference type="NCBI Taxonomy" id="631454"/>
    <lineage>
        <taxon>Bacteria</taxon>
        <taxon>Pseudomonadati</taxon>
        <taxon>Pseudomonadota</taxon>
        <taxon>Alphaproteobacteria</taxon>
        <taxon>Hyphomicrobiales</taxon>
        <taxon>Tepidamorphaceae</taxon>
        <taxon>Lutibaculum</taxon>
    </lineage>
</organism>
<reference evidence="1 2" key="1">
    <citation type="journal article" date="2014" name="Genome Announc.">
        <title>Draft Genome Sequence of Lutibaculum baratangense Strain AMV1T, Isolated from a Mud Volcano in Andamans, India.</title>
        <authorList>
            <person name="Singh A."/>
            <person name="Sreenivas A."/>
            <person name="Sathyanarayana Reddy G."/>
            <person name="Pinnaka A.K."/>
            <person name="Shivaji S."/>
        </authorList>
    </citation>
    <scope>NUCLEOTIDE SEQUENCE [LARGE SCALE GENOMIC DNA]</scope>
    <source>
        <strain evidence="1 2">AMV1</strain>
    </source>
</reference>
<protein>
    <recommendedName>
        <fullName evidence="3">PhiE125 gp8 family phage protein</fullName>
    </recommendedName>
</protein>